<protein>
    <recommendedName>
        <fullName evidence="5">G protein-coupled receptor</fullName>
    </recommendedName>
</protein>
<dbReference type="GO" id="GO:0007606">
    <property type="term" value="P:sensory perception of chemical stimulus"/>
    <property type="evidence" value="ECO:0007669"/>
    <property type="project" value="InterPro"/>
</dbReference>
<name>A0AAV5S8C1_9BILA</name>
<dbReference type="AlphaFoldDB" id="A0AAV5S8C1"/>
<comment type="caution">
    <text evidence="3">The sequence shown here is derived from an EMBL/GenBank/DDBJ whole genome shotgun (WGS) entry which is preliminary data.</text>
</comment>
<dbReference type="GO" id="GO:0016020">
    <property type="term" value="C:membrane"/>
    <property type="evidence" value="ECO:0007669"/>
    <property type="project" value="InterPro"/>
</dbReference>
<proteinExistence type="inferred from homology"/>
<feature type="transmembrane region" description="Helical" evidence="2">
    <location>
        <begin position="12"/>
        <end position="30"/>
    </location>
</feature>
<accession>A0AAV5S8C1</accession>
<dbReference type="Proteomes" id="UP001432027">
    <property type="component" value="Unassembled WGS sequence"/>
</dbReference>
<dbReference type="PANTHER" id="PTHR47521:SF18">
    <property type="entry name" value="G PROTEIN-COUPLED RECEPTOR-RELATED"/>
    <property type="match status" value="1"/>
</dbReference>
<comment type="similarity">
    <text evidence="1">Belongs to the nematode receptor-like protein sre family.</text>
</comment>
<dbReference type="PANTHER" id="PTHR47521">
    <property type="entry name" value="SERPENTINE RECEPTOR, CLASS E (EPSILON)-RELATED"/>
    <property type="match status" value="1"/>
</dbReference>
<feature type="transmembrane region" description="Helical" evidence="2">
    <location>
        <begin position="88"/>
        <end position="112"/>
    </location>
</feature>
<keyword evidence="2" id="KW-1133">Transmembrane helix</keyword>
<feature type="non-terminal residue" evidence="3">
    <location>
        <position position="1"/>
    </location>
</feature>
<dbReference type="InterPro" id="IPR052860">
    <property type="entry name" value="NRL-GPCR1"/>
</dbReference>
<keyword evidence="4" id="KW-1185">Reference proteome</keyword>
<organism evidence="3 4">
    <name type="scientific">Pristionchus entomophagus</name>
    <dbReference type="NCBI Taxonomy" id="358040"/>
    <lineage>
        <taxon>Eukaryota</taxon>
        <taxon>Metazoa</taxon>
        <taxon>Ecdysozoa</taxon>
        <taxon>Nematoda</taxon>
        <taxon>Chromadorea</taxon>
        <taxon>Rhabditida</taxon>
        <taxon>Rhabditina</taxon>
        <taxon>Diplogasteromorpha</taxon>
        <taxon>Diplogasteroidea</taxon>
        <taxon>Neodiplogasteridae</taxon>
        <taxon>Pristionchus</taxon>
    </lineage>
</organism>
<evidence type="ECO:0000256" key="1">
    <source>
        <dbReference type="ARBA" id="ARBA00006803"/>
    </source>
</evidence>
<reference evidence="3" key="1">
    <citation type="submission" date="2023-10" db="EMBL/GenBank/DDBJ databases">
        <title>Genome assembly of Pristionchus species.</title>
        <authorList>
            <person name="Yoshida K."/>
            <person name="Sommer R.J."/>
        </authorList>
    </citation>
    <scope>NUCLEOTIDE SEQUENCE</scope>
    <source>
        <strain evidence="3">RS0144</strain>
    </source>
</reference>
<dbReference type="EMBL" id="BTSX01000001">
    <property type="protein sequence ID" value="GMS78377.1"/>
    <property type="molecule type" value="Genomic_DNA"/>
</dbReference>
<keyword evidence="2" id="KW-0472">Membrane</keyword>
<gene>
    <name evidence="3" type="ORF">PENTCL1PPCAC_552</name>
</gene>
<evidence type="ECO:0000313" key="4">
    <source>
        <dbReference type="Proteomes" id="UP001432027"/>
    </source>
</evidence>
<keyword evidence="2" id="KW-0812">Transmembrane</keyword>
<evidence type="ECO:0000256" key="2">
    <source>
        <dbReference type="SAM" id="Phobius"/>
    </source>
</evidence>
<evidence type="ECO:0008006" key="5">
    <source>
        <dbReference type="Google" id="ProtNLM"/>
    </source>
</evidence>
<feature type="transmembrane region" description="Helical" evidence="2">
    <location>
        <begin position="60"/>
        <end position="82"/>
    </location>
</feature>
<dbReference type="InterPro" id="IPR004151">
    <property type="entry name" value="7TM_GPCR_serpentine_rcpt_Sre"/>
</dbReference>
<dbReference type="Pfam" id="PF03125">
    <property type="entry name" value="Sre"/>
    <property type="match status" value="1"/>
</dbReference>
<sequence length="183" mass="20811">VWPLLTVNVIQWAISVILFIALPGISRRAYDKKIRNRALKYKGRYQSVENVRTALVLNKLVLFLAVAIILQLTYFTLSWYLIPKDMDINSVFIEIFHISIAITPTIGCLLVLSSHPSLRVLLPRFARSRICADQVSDPRGETTTSSNDPMSAVQVRSLSGVELVIPTENQREAYFESYKQLWS</sequence>
<evidence type="ECO:0000313" key="3">
    <source>
        <dbReference type="EMBL" id="GMS78377.1"/>
    </source>
</evidence>